<accession>A0ACB8BZS5</accession>
<comment type="caution">
    <text evidence="1">The sequence shown here is derived from an EMBL/GenBank/DDBJ whole genome shotgun (WGS) entry which is preliminary data.</text>
</comment>
<gene>
    <name evidence="1" type="ORF">BV22DRAFT_22936</name>
</gene>
<evidence type="ECO:0000313" key="2">
    <source>
        <dbReference type="Proteomes" id="UP000790709"/>
    </source>
</evidence>
<sequence>MPAPTSELTLSPEQRHMYASERLVNFRLISKLVASRSSYVLSENDLAPAPLHLELSTLGQFAELVYSPLPIAFVFDNLPLLLSPGFPLEGYDALKESLFVTSFRGTVADLSAYVAYRPQSRQLVMAISGTSSLLQATYTVRARRLSHTAGEGCEVHSGFWHLYKGLKPQALNALRESLEEHTVDEIVITGHSMGGTMCHLFALDLLTEETDIIPNGTVLKLAAFGAPRCGNWALVQRWHKAIKDYRAEHGEAAIQEYAVKGYNDGMLSTTVTCAANRSRPLYYVHGQLYVIPETESERALFDCNTSVQQIPNHPRGGHNYYNGRDMERASRRMNWVKEMQNKYKGNWEELYRKRVEEERKRIENR</sequence>
<evidence type="ECO:0000313" key="1">
    <source>
        <dbReference type="EMBL" id="KAH7930999.1"/>
    </source>
</evidence>
<protein>
    <submittedName>
        <fullName evidence="1">Alpha/beta-hydrolase</fullName>
    </submittedName>
</protein>
<proteinExistence type="predicted"/>
<organism evidence="1 2">
    <name type="scientific">Leucogyrophana mollusca</name>
    <dbReference type="NCBI Taxonomy" id="85980"/>
    <lineage>
        <taxon>Eukaryota</taxon>
        <taxon>Fungi</taxon>
        <taxon>Dikarya</taxon>
        <taxon>Basidiomycota</taxon>
        <taxon>Agaricomycotina</taxon>
        <taxon>Agaricomycetes</taxon>
        <taxon>Agaricomycetidae</taxon>
        <taxon>Boletales</taxon>
        <taxon>Boletales incertae sedis</taxon>
        <taxon>Leucogyrophana</taxon>
    </lineage>
</organism>
<reference evidence="1" key="1">
    <citation type="journal article" date="2021" name="New Phytol.">
        <title>Evolutionary innovations through gain and loss of genes in the ectomycorrhizal Boletales.</title>
        <authorList>
            <person name="Wu G."/>
            <person name="Miyauchi S."/>
            <person name="Morin E."/>
            <person name="Kuo A."/>
            <person name="Drula E."/>
            <person name="Varga T."/>
            <person name="Kohler A."/>
            <person name="Feng B."/>
            <person name="Cao Y."/>
            <person name="Lipzen A."/>
            <person name="Daum C."/>
            <person name="Hundley H."/>
            <person name="Pangilinan J."/>
            <person name="Johnson J."/>
            <person name="Barry K."/>
            <person name="LaButti K."/>
            <person name="Ng V."/>
            <person name="Ahrendt S."/>
            <person name="Min B."/>
            <person name="Choi I.G."/>
            <person name="Park H."/>
            <person name="Plett J.M."/>
            <person name="Magnuson J."/>
            <person name="Spatafora J.W."/>
            <person name="Nagy L.G."/>
            <person name="Henrissat B."/>
            <person name="Grigoriev I.V."/>
            <person name="Yang Z.L."/>
            <person name="Xu J."/>
            <person name="Martin F.M."/>
        </authorList>
    </citation>
    <scope>NUCLEOTIDE SEQUENCE</scope>
    <source>
        <strain evidence="1">KUC20120723A-06</strain>
    </source>
</reference>
<keyword evidence="2" id="KW-1185">Reference proteome</keyword>
<dbReference type="EMBL" id="MU266328">
    <property type="protein sequence ID" value="KAH7930999.1"/>
    <property type="molecule type" value="Genomic_DNA"/>
</dbReference>
<dbReference type="Proteomes" id="UP000790709">
    <property type="component" value="Unassembled WGS sequence"/>
</dbReference>
<name>A0ACB8BZS5_9AGAM</name>